<proteinExistence type="predicted"/>
<evidence type="ECO:0000313" key="2">
    <source>
        <dbReference type="Proteomes" id="UP000593758"/>
    </source>
</evidence>
<dbReference type="GO" id="GO:0005829">
    <property type="term" value="C:cytosol"/>
    <property type="evidence" value="ECO:0007669"/>
    <property type="project" value="TreeGrafter"/>
</dbReference>
<gene>
    <name evidence="1" type="ORF">IM660_03335</name>
</gene>
<dbReference type="SUPFAM" id="SSF52540">
    <property type="entry name" value="P-loop containing nucleoside triphosphate hydrolases"/>
    <property type="match status" value="1"/>
</dbReference>
<dbReference type="KEGG" id="halt:IM660_03335"/>
<accession>A0A7M1SWC4</accession>
<dbReference type="GO" id="GO:0016887">
    <property type="term" value="F:ATP hydrolysis activity"/>
    <property type="evidence" value="ECO:0007669"/>
    <property type="project" value="TreeGrafter"/>
</dbReference>
<dbReference type="Gene3D" id="3.40.50.300">
    <property type="entry name" value="P-loop containing nucleotide triphosphate hydrolases"/>
    <property type="match status" value="1"/>
</dbReference>
<dbReference type="InterPro" id="IPR050625">
    <property type="entry name" value="ParA/MinD_ATPase"/>
</dbReference>
<reference evidence="1 2" key="1">
    <citation type="submission" date="2020-10" db="EMBL/GenBank/DDBJ databases">
        <title>Haloactinobacterium sp. RN3S43, a bacterium isolated from saline soil.</title>
        <authorList>
            <person name="Sun J.-Q."/>
        </authorList>
    </citation>
    <scope>NUCLEOTIDE SEQUENCE [LARGE SCALE GENOMIC DNA]</scope>
    <source>
        <strain evidence="1 2">RN3S43</strain>
    </source>
</reference>
<protein>
    <submittedName>
        <fullName evidence="1">Septum formation initiator</fullName>
    </submittedName>
</protein>
<dbReference type="PANTHER" id="PTHR43384:SF11">
    <property type="entry name" value="SEPTUM SITE DETERMINING PROTEIN"/>
    <property type="match status" value="1"/>
</dbReference>
<dbReference type="NCBIfam" id="TIGR03815">
    <property type="entry name" value="CpaE_hom_Actino"/>
    <property type="match status" value="1"/>
</dbReference>
<dbReference type="GO" id="GO:0009898">
    <property type="term" value="C:cytoplasmic side of plasma membrane"/>
    <property type="evidence" value="ECO:0007669"/>
    <property type="project" value="TreeGrafter"/>
</dbReference>
<evidence type="ECO:0000313" key="1">
    <source>
        <dbReference type="EMBL" id="QOR71347.1"/>
    </source>
</evidence>
<keyword evidence="2" id="KW-1185">Reference proteome</keyword>
<dbReference type="Proteomes" id="UP000593758">
    <property type="component" value="Chromosome"/>
</dbReference>
<dbReference type="GO" id="GO:0051782">
    <property type="term" value="P:negative regulation of cell division"/>
    <property type="evidence" value="ECO:0007669"/>
    <property type="project" value="TreeGrafter"/>
</dbReference>
<dbReference type="GO" id="GO:0005524">
    <property type="term" value="F:ATP binding"/>
    <property type="evidence" value="ECO:0007669"/>
    <property type="project" value="TreeGrafter"/>
</dbReference>
<dbReference type="PANTHER" id="PTHR43384">
    <property type="entry name" value="SEPTUM SITE-DETERMINING PROTEIN MIND HOMOLOG, CHLOROPLASTIC-RELATED"/>
    <property type="match status" value="1"/>
</dbReference>
<name>A0A7M1SWC4_9MICO</name>
<organism evidence="1 2">
    <name type="scientific">Ruania alkalisoli</name>
    <dbReference type="NCBI Taxonomy" id="2779775"/>
    <lineage>
        <taxon>Bacteria</taxon>
        <taxon>Bacillati</taxon>
        <taxon>Actinomycetota</taxon>
        <taxon>Actinomycetes</taxon>
        <taxon>Micrococcales</taxon>
        <taxon>Ruaniaceae</taxon>
        <taxon>Ruania</taxon>
    </lineage>
</organism>
<dbReference type="EMBL" id="CP063169">
    <property type="protein sequence ID" value="QOR71347.1"/>
    <property type="molecule type" value="Genomic_DNA"/>
</dbReference>
<sequence>MSQDEPIVALRSARTDVIDAVREVVALADRPVVVHPPGAGPAPARLLVDSLEERTPEDPLWVRPGSRSVAVRMQDADVSSPALRRTHASGEGRPLQLPADAQELLTLVRTAARERRAKVIGVVGARGGAGASCLAAALARTAVDRGLGTALADLDTCGAGVDLLLGIEHSGGLRWADLSTGDGSLPHDQLAAALPSWGGVRVLSADWRGGPDTSQGSEALDALAAGHDLLVLDLPRAQAVWAGMCDVVYVVTTCDVMSGAAARMLAAGWQGGDLRLVVRGPAPGGLTAAEVAQACGLTLAVSMREERSLAAALERGVAPGENRRGPLRRGALAALRDLDLVDE</sequence>
<dbReference type="InterPro" id="IPR027417">
    <property type="entry name" value="P-loop_NTPase"/>
</dbReference>
<dbReference type="InterPro" id="IPR022521">
    <property type="entry name" value="Rv3660c"/>
</dbReference>
<dbReference type="RefSeq" id="WP_193498010.1">
    <property type="nucleotide sequence ID" value="NZ_CP063169.1"/>
</dbReference>
<dbReference type="AlphaFoldDB" id="A0A7M1SWC4"/>